<gene>
    <name evidence="1" type="ORF">XENOCAPTIV_004846</name>
</gene>
<feature type="non-terminal residue" evidence="1">
    <location>
        <position position="1"/>
    </location>
</feature>
<protein>
    <submittedName>
        <fullName evidence="1">Uncharacterized protein</fullName>
    </submittedName>
</protein>
<dbReference type="Proteomes" id="UP001434883">
    <property type="component" value="Unassembled WGS sequence"/>
</dbReference>
<evidence type="ECO:0000313" key="2">
    <source>
        <dbReference type="Proteomes" id="UP001434883"/>
    </source>
</evidence>
<comment type="caution">
    <text evidence="1">The sequence shown here is derived from an EMBL/GenBank/DDBJ whole genome shotgun (WGS) entry which is preliminary data.</text>
</comment>
<dbReference type="EMBL" id="JAHRIN010035128">
    <property type="protein sequence ID" value="MEQ2203878.1"/>
    <property type="molecule type" value="Genomic_DNA"/>
</dbReference>
<name>A0ABV0R8B8_9TELE</name>
<sequence>RMPDVSLGKFDWLGRSAGCSDETVPYACVHDFECAATRLVAVERASAMPLVNRVLGLHAELAGSQPWLEAADVEERGVQSCK</sequence>
<proteinExistence type="predicted"/>
<organism evidence="1 2">
    <name type="scientific">Xenoophorus captivus</name>
    <dbReference type="NCBI Taxonomy" id="1517983"/>
    <lineage>
        <taxon>Eukaryota</taxon>
        <taxon>Metazoa</taxon>
        <taxon>Chordata</taxon>
        <taxon>Craniata</taxon>
        <taxon>Vertebrata</taxon>
        <taxon>Euteleostomi</taxon>
        <taxon>Actinopterygii</taxon>
        <taxon>Neopterygii</taxon>
        <taxon>Teleostei</taxon>
        <taxon>Neoteleostei</taxon>
        <taxon>Acanthomorphata</taxon>
        <taxon>Ovalentaria</taxon>
        <taxon>Atherinomorphae</taxon>
        <taxon>Cyprinodontiformes</taxon>
        <taxon>Goodeidae</taxon>
        <taxon>Xenoophorus</taxon>
    </lineage>
</organism>
<accession>A0ABV0R8B8</accession>
<keyword evidence="2" id="KW-1185">Reference proteome</keyword>
<evidence type="ECO:0000313" key="1">
    <source>
        <dbReference type="EMBL" id="MEQ2203878.1"/>
    </source>
</evidence>
<reference evidence="1 2" key="1">
    <citation type="submission" date="2021-06" db="EMBL/GenBank/DDBJ databases">
        <authorList>
            <person name="Palmer J.M."/>
        </authorList>
    </citation>
    <scope>NUCLEOTIDE SEQUENCE [LARGE SCALE GENOMIC DNA]</scope>
    <source>
        <strain evidence="1 2">XC_2019</strain>
        <tissue evidence="1">Muscle</tissue>
    </source>
</reference>